<dbReference type="InterPro" id="IPR017441">
    <property type="entry name" value="Protein_kinase_ATP_BS"/>
</dbReference>
<dbReference type="PROSITE" id="PS00107">
    <property type="entry name" value="PROTEIN_KINASE_ATP"/>
    <property type="match status" value="1"/>
</dbReference>
<dbReference type="InterPro" id="IPR051681">
    <property type="entry name" value="Ser/Thr_Kinases-Pseudokinases"/>
</dbReference>
<dbReference type="Pfam" id="PF07714">
    <property type="entry name" value="PK_Tyr_Ser-Thr"/>
    <property type="match status" value="1"/>
</dbReference>
<dbReference type="InterPro" id="IPR001245">
    <property type="entry name" value="Ser-Thr/Tyr_kinase_cat_dom"/>
</dbReference>
<keyword evidence="2" id="KW-0472">Membrane</keyword>
<evidence type="ECO:0000256" key="2">
    <source>
        <dbReference type="SAM" id="Phobius"/>
    </source>
</evidence>
<feature type="domain" description="Protein kinase" evidence="3">
    <location>
        <begin position="100"/>
        <end position="296"/>
    </location>
</feature>
<evidence type="ECO:0000256" key="1">
    <source>
        <dbReference type="PROSITE-ProRule" id="PRU10141"/>
    </source>
</evidence>
<keyword evidence="5" id="KW-1185">Reference proteome</keyword>
<comment type="caution">
    <text evidence="4">The sequence shown here is derived from an EMBL/GenBank/DDBJ whole genome shotgun (WGS) entry which is preliminary data.</text>
</comment>
<dbReference type="SUPFAM" id="SSF56112">
    <property type="entry name" value="Protein kinase-like (PK-like)"/>
    <property type="match status" value="1"/>
</dbReference>
<dbReference type="InterPro" id="IPR011009">
    <property type="entry name" value="Kinase-like_dom_sf"/>
</dbReference>
<evidence type="ECO:0000313" key="4">
    <source>
        <dbReference type="EMBL" id="CAL5225968.1"/>
    </source>
</evidence>
<evidence type="ECO:0000259" key="3">
    <source>
        <dbReference type="PROSITE" id="PS50011"/>
    </source>
</evidence>
<gene>
    <name evidence="4" type="primary">g8770</name>
    <name evidence="4" type="ORF">VP750_LOCUS7874</name>
</gene>
<name>A0ABP1G7J8_9CHLO</name>
<protein>
    <submittedName>
        <fullName evidence="4">G8770 protein</fullName>
    </submittedName>
</protein>
<reference evidence="4 5" key="1">
    <citation type="submission" date="2024-06" db="EMBL/GenBank/DDBJ databases">
        <authorList>
            <person name="Kraege A."/>
            <person name="Thomma B."/>
        </authorList>
    </citation>
    <scope>NUCLEOTIDE SEQUENCE [LARGE SCALE GENOMIC DNA]</scope>
</reference>
<keyword evidence="2" id="KW-0812">Transmembrane</keyword>
<dbReference type="Proteomes" id="UP001497392">
    <property type="component" value="Unassembled WGS sequence"/>
</dbReference>
<sequence length="296" mass="31321">MTKGYGMCGLVPISFFVLNNDTGQRSIGQFPAGPCPVAAIGISAGVAALLVVTLAMCIVFVRRRQSTKTSSMQMTLISSSSASLGAPSSTETMHLVLNDSREALVLGQGSFGKVYKARWNGVLVAVKALNNGAQEVGDELQKEAIILSSLRHPHIVKFAGALQRWGREGGNLAAALAADNPDVRKLAWYEKGKPIAQGVASGLAYLHARKRGTLDYMAPELMGTYDEENTLSHPITSAVDVYSFGLVLWQIVTGEVPDKAAGPLRSPRGFSNNTYRPAVGAVGDVAALAINTGMYP</sequence>
<proteinExistence type="predicted"/>
<organism evidence="4 5">
    <name type="scientific">Coccomyxa viridis</name>
    <dbReference type="NCBI Taxonomy" id="1274662"/>
    <lineage>
        <taxon>Eukaryota</taxon>
        <taxon>Viridiplantae</taxon>
        <taxon>Chlorophyta</taxon>
        <taxon>core chlorophytes</taxon>
        <taxon>Trebouxiophyceae</taxon>
        <taxon>Trebouxiophyceae incertae sedis</taxon>
        <taxon>Coccomyxaceae</taxon>
        <taxon>Coccomyxa</taxon>
    </lineage>
</organism>
<keyword evidence="2" id="KW-1133">Transmembrane helix</keyword>
<feature type="binding site" evidence="1">
    <location>
        <position position="127"/>
    </location>
    <ligand>
        <name>ATP</name>
        <dbReference type="ChEBI" id="CHEBI:30616"/>
    </ligand>
</feature>
<dbReference type="Gene3D" id="1.10.510.10">
    <property type="entry name" value="Transferase(Phosphotransferase) domain 1"/>
    <property type="match status" value="2"/>
</dbReference>
<feature type="transmembrane region" description="Helical" evidence="2">
    <location>
        <begin position="39"/>
        <end position="61"/>
    </location>
</feature>
<accession>A0ABP1G7J8</accession>
<keyword evidence="1" id="KW-0067">ATP-binding</keyword>
<dbReference type="PANTHER" id="PTHR44329">
    <property type="entry name" value="SERINE/THREONINE-PROTEIN KINASE TNNI3K-RELATED"/>
    <property type="match status" value="1"/>
</dbReference>
<keyword evidence="1" id="KW-0547">Nucleotide-binding</keyword>
<dbReference type="InterPro" id="IPR000719">
    <property type="entry name" value="Prot_kinase_dom"/>
</dbReference>
<dbReference type="EMBL" id="CAXHTA020000015">
    <property type="protein sequence ID" value="CAL5225968.1"/>
    <property type="molecule type" value="Genomic_DNA"/>
</dbReference>
<evidence type="ECO:0000313" key="5">
    <source>
        <dbReference type="Proteomes" id="UP001497392"/>
    </source>
</evidence>
<dbReference type="PROSITE" id="PS50011">
    <property type="entry name" value="PROTEIN_KINASE_DOM"/>
    <property type="match status" value="1"/>
</dbReference>